<proteinExistence type="predicted"/>
<accession>A0A2W5WRY1</accession>
<dbReference type="RefSeq" id="WP_111250671.1">
    <property type="nucleotide sequence ID" value="NZ_QKWH01000004.1"/>
</dbReference>
<evidence type="ECO:0000313" key="2">
    <source>
        <dbReference type="EMBL" id="PZR53393.1"/>
    </source>
</evidence>
<dbReference type="Proteomes" id="UP000248783">
    <property type="component" value="Unassembled WGS sequence"/>
</dbReference>
<dbReference type="AlphaFoldDB" id="A0A2W5WRY1"/>
<evidence type="ECO:0000256" key="1">
    <source>
        <dbReference type="SAM" id="MobiDB-lite"/>
    </source>
</evidence>
<evidence type="ECO:0000313" key="3">
    <source>
        <dbReference type="Proteomes" id="UP000248783"/>
    </source>
</evidence>
<keyword evidence="3" id="KW-1185">Reference proteome</keyword>
<protein>
    <submittedName>
        <fullName evidence="2">Uncharacterized protein</fullName>
    </submittedName>
</protein>
<reference evidence="2 3" key="1">
    <citation type="submission" date="2018-06" db="EMBL/GenBank/DDBJ databases">
        <title>Whole genome sequencing of a novel hydrocarbon degrading bacterial strain, PW21 isolated from oil contaminated produced water sample.</title>
        <authorList>
            <person name="Nagkirti P."/>
            <person name="Shaikh A."/>
            <person name="Gowdaman V."/>
            <person name="Engineer A.E."/>
            <person name="Dagar S."/>
            <person name="Dhakephalkar P.K."/>
        </authorList>
    </citation>
    <scope>NUCLEOTIDE SEQUENCE [LARGE SCALE GENOMIC DNA]</scope>
    <source>
        <strain evidence="2 3">PW21</strain>
    </source>
</reference>
<feature type="region of interest" description="Disordered" evidence="1">
    <location>
        <begin position="1"/>
        <end position="23"/>
    </location>
</feature>
<dbReference type="EMBL" id="QKWH01000004">
    <property type="protein sequence ID" value="PZR53393.1"/>
    <property type="molecule type" value="Genomic_DNA"/>
</dbReference>
<comment type="caution">
    <text evidence="2">The sequence shown here is derived from an EMBL/GenBank/DDBJ whole genome shotgun (WGS) entry which is preliminary data.</text>
</comment>
<name>A0A2W5WRY1_9MICO</name>
<sequence>MHPTEGLPDATASTARHPARHGTRLAHRVPALAGRMGVAGAVGLVMTVAGCAGSGHAPPGAAPPGIVMPAEVGAPSDDPAVTAPTTEGCSASVPLPAWTPPTVARVAVTCPTAQVTDLAWRGVTGVQPAVLGTVVTYELAGEANADTLVPPGQETPEGVAAGTYHPATEVRLVVQPSAIPVDHPRAPVLVARTVRLSSGTEVVVTQAENGYGPLHVTWSDGERTYLLSTTNLWTAAGTSGISAEDAVRMAASVPVAEPVVRG</sequence>
<gene>
    <name evidence="2" type="ORF">DNL40_07715</name>
</gene>
<organism evidence="2 3">
    <name type="scientific">Xylanimonas oleitrophica</name>
    <dbReference type="NCBI Taxonomy" id="2607479"/>
    <lineage>
        <taxon>Bacteria</taxon>
        <taxon>Bacillati</taxon>
        <taxon>Actinomycetota</taxon>
        <taxon>Actinomycetes</taxon>
        <taxon>Micrococcales</taxon>
        <taxon>Promicromonosporaceae</taxon>
        <taxon>Xylanimonas</taxon>
    </lineage>
</organism>